<feature type="domain" description="Helicase ATP-binding" evidence="2">
    <location>
        <begin position="46"/>
        <end position="188"/>
    </location>
</feature>
<evidence type="ECO:0000256" key="1">
    <source>
        <dbReference type="ARBA" id="ARBA00005446"/>
    </source>
</evidence>
<dbReference type="GO" id="GO:0005524">
    <property type="term" value="F:ATP binding"/>
    <property type="evidence" value="ECO:0007669"/>
    <property type="project" value="InterPro"/>
</dbReference>
<feature type="non-terminal residue" evidence="3">
    <location>
        <position position="1"/>
    </location>
</feature>
<dbReference type="AlphaFoldDB" id="M4SZC2"/>
<dbReference type="GO" id="GO:0005634">
    <property type="term" value="C:nucleus"/>
    <property type="evidence" value="ECO:0007669"/>
    <property type="project" value="TreeGrafter"/>
</dbReference>
<evidence type="ECO:0000313" key="3">
    <source>
        <dbReference type="EMBL" id="AGH55802.1"/>
    </source>
</evidence>
<dbReference type="GO" id="GO:0003676">
    <property type="term" value="F:nucleic acid binding"/>
    <property type="evidence" value="ECO:0007669"/>
    <property type="project" value="InterPro"/>
</dbReference>
<comment type="similarity">
    <text evidence="1">Belongs to the helicase family. RecQ subfamily.</text>
</comment>
<dbReference type="GO" id="GO:0005694">
    <property type="term" value="C:chromosome"/>
    <property type="evidence" value="ECO:0007669"/>
    <property type="project" value="TreeGrafter"/>
</dbReference>
<organism evidence="3">
    <name type="scientific">Brachionus calyciflorus</name>
    <dbReference type="NCBI Taxonomy" id="104777"/>
    <lineage>
        <taxon>Eukaryota</taxon>
        <taxon>Metazoa</taxon>
        <taxon>Spiralia</taxon>
        <taxon>Gnathifera</taxon>
        <taxon>Rotifera</taxon>
        <taxon>Eurotatoria</taxon>
        <taxon>Monogononta</taxon>
        <taxon>Pseudotrocha</taxon>
        <taxon>Ploima</taxon>
        <taxon>Brachionidae</taxon>
        <taxon>Brachionus</taxon>
    </lineage>
</organism>
<feature type="non-terminal residue" evidence="3">
    <location>
        <position position="366"/>
    </location>
</feature>
<dbReference type="GO" id="GO:0000724">
    <property type="term" value="P:double-strand break repair via homologous recombination"/>
    <property type="evidence" value="ECO:0007669"/>
    <property type="project" value="TreeGrafter"/>
</dbReference>
<dbReference type="PANTHER" id="PTHR13710:SF108">
    <property type="entry name" value="ATP-DEPENDENT DNA HELICASE Q4"/>
    <property type="match status" value="1"/>
</dbReference>
<name>M4SZC2_9BILA</name>
<dbReference type="GO" id="GO:0043138">
    <property type="term" value="F:3'-5' DNA helicase activity"/>
    <property type="evidence" value="ECO:0007669"/>
    <property type="project" value="TreeGrafter"/>
</dbReference>
<dbReference type="EMBL" id="JX156143">
    <property type="protein sequence ID" value="AGH55802.1"/>
    <property type="molecule type" value="Genomic_DNA"/>
</dbReference>
<dbReference type="Pfam" id="PF00270">
    <property type="entry name" value="DEAD"/>
    <property type="match status" value="1"/>
</dbReference>
<dbReference type="InterPro" id="IPR027417">
    <property type="entry name" value="P-loop_NTPase"/>
</dbReference>
<reference evidence="3" key="1">
    <citation type="journal article" date="2013" name="J. Hered.">
        <title>Inventory and phylogenetic analysis of meiotic genes in monogonont rotifers.</title>
        <authorList>
            <person name="Hanson S.J."/>
            <person name="Schurko A.M."/>
            <person name="Hecox-Lea B."/>
            <person name="Mark Welch D.B."/>
            <person name="Stelzer C.P."/>
            <person name="Logsdon J.M.Jr."/>
        </authorList>
    </citation>
    <scope>NUCLEOTIDE SEQUENCE</scope>
</reference>
<dbReference type="SMART" id="SM00487">
    <property type="entry name" value="DEXDc"/>
    <property type="match status" value="1"/>
</dbReference>
<dbReference type="PROSITE" id="PS51192">
    <property type="entry name" value="HELICASE_ATP_BIND_1"/>
    <property type="match status" value="1"/>
</dbReference>
<dbReference type="SUPFAM" id="SSF52540">
    <property type="entry name" value="P-loop containing nucleoside triphosphate hydrolases"/>
    <property type="match status" value="1"/>
</dbReference>
<dbReference type="PANTHER" id="PTHR13710">
    <property type="entry name" value="DNA HELICASE RECQ FAMILY MEMBER"/>
    <property type="match status" value="1"/>
</dbReference>
<dbReference type="InterPro" id="IPR014001">
    <property type="entry name" value="Helicase_ATP-bd"/>
</dbReference>
<accession>M4SZC2</accession>
<sequence>ELSDPKPLFSVDEQGNVPERLPDFAYKVLEKDFGHKNFKKNQEEAIIRILCGQSALAILSTGYGKSLIYQFAALMYARKYPGSIVLVVSPLISLMQDQLHNLTKSLKAASCDSTMTEKEFEFLVQDINNGKINILYMSPEAIINKIKSLPRLAFVCIDEVHCLSQWSHNFRPSYLQLCQVIRKKLRRLEWQLDDCGNYKSKSGIQIVFGNQSFYVKRKCIMNDSELDNINEMLWSRVDTQMKFSYANFKSLYKMLSEQSYKNIGGFIYNFDKIDKQISKDEINNENRVTFKSKLLKEKLNQYFNNKFDIADYAKDYDFNCDSGVSSLSREQEMKRLVADIRKFIFTYQSDIKLNGTIIARIFHGIG</sequence>
<protein>
    <submittedName>
        <fullName evidence="3">RecQ4</fullName>
    </submittedName>
</protein>
<proteinExistence type="inferred from homology"/>
<dbReference type="GO" id="GO:0009378">
    <property type="term" value="F:four-way junction helicase activity"/>
    <property type="evidence" value="ECO:0007669"/>
    <property type="project" value="TreeGrafter"/>
</dbReference>
<dbReference type="GO" id="GO:0005737">
    <property type="term" value="C:cytoplasm"/>
    <property type="evidence" value="ECO:0007669"/>
    <property type="project" value="TreeGrafter"/>
</dbReference>
<evidence type="ECO:0000259" key="2">
    <source>
        <dbReference type="PROSITE" id="PS51192"/>
    </source>
</evidence>
<gene>
    <name evidence="3" type="primary">RECQ4</name>
</gene>
<dbReference type="Gene3D" id="3.40.50.300">
    <property type="entry name" value="P-loop containing nucleotide triphosphate hydrolases"/>
    <property type="match status" value="1"/>
</dbReference>
<dbReference type="InterPro" id="IPR011545">
    <property type="entry name" value="DEAD/DEAH_box_helicase_dom"/>
</dbReference>